<dbReference type="Proteomes" id="UP000693970">
    <property type="component" value="Unassembled WGS sequence"/>
</dbReference>
<reference evidence="1" key="1">
    <citation type="journal article" date="2021" name="Sci. Rep.">
        <title>Diploid genomic architecture of Nitzschia inconspicua, an elite biomass production diatom.</title>
        <authorList>
            <person name="Oliver A."/>
            <person name="Podell S."/>
            <person name="Pinowska A."/>
            <person name="Traller J.C."/>
            <person name="Smith S.R."/>
            <person name="McClure R."/>
            <person name="Beliaev A."/>
            <person name="Bohutskyi P."/>
            <person name="Hill E.A."/>
            <person name="Rabines A."/>
            <person name="Zheng H."/>
            <person name="Allen L.Z."/>
            <person name="Kuo A."/>
            <person name="Grigoriev I.V."/>
            <person name="Allen A.E."/>
            <person name="Hazlebeck D."/>
            <person name="Allen E.E."/>
        </authorList>
    </citation>
    <scope>NUCLEOTIDE SEQUENCE</scope>
    <source>
        <strain evidence="1">Hildebrandi</strain>
    </source>
</reference>
<accession>A0A9K3LH61</accession>
<comment type="caution">
    <text evidence="1">The sequence shown here is derived from an EMBL/GenBank/DDBJ whole genome shotgun (WGS) entry which is preliminary data.</text>
</comment>
<dbReference type="AlphaFoldDB" id="A0A9K3LH61"/>
<evidence type="ECO:0000313" key="1">
    <source>
        <dbReference type="EMBL" id="KAG7361928.1"/>
    </source>
</evidence>
<proteinExistence type="predicted"/>
<organism evidence="1 2">
    <name type="scientific">Nitzschia inconspicua</name>
    <dbReference type="NCBI Taxonomy" id="303405"/>
    <lineage>
        <taxon>Eukaryota</taxon>
        <taxon>Sar</taxon>
        <taxon>Stramenopiles</taxon>
        <taxon>Ochrophyta</taxon>
        <taxon>Bacillariophyta</taxon>
        <taxon>Bacillariophyceae</taxon>
        <taxon>Bacillariophycidae</taxon>
        <taxon>Bacillariales</taxon>
        <taxon>Bacillariaceae</taxon>
        <taxon>Nitzschia</taxon>
    </lineage>
</organism>
<evidence type="ECO:0000313" key="2">
    <source>
        <dbReference type="Proteomes" id="UP000693970"/>
    </source>
</evidence>
<protein>
    <submittedName>
        <fullName evidence="1">Uncharacterized protein</fullName>
    </submittedName>
</protein>
<reference evidence="1" key="2">
    <citation type="submission" date="2021-04" db="EMBL/GenBank/DDBJ databases">
        <authorList>
            <person name="Podell S."/>
        </authorList>
    </citation>
    <scope>NUCLEOTIDE SEQUENCE</scope>
    <source>
        <strain evidence="1">Hildebrandi</strain>
    </source>
</reference>
<keyword evidence="2" id="KW-1185">Reference proteome</keyword>
<dbReference type="EMBL" id="JAGRRH010000012">
    <property type="protein sequence ID" value="KAG7361928.1"/>
    <property type="molecule type" value="Genomic_DNA"/>
</dbReference>
<gene>
    <name evidence="1" type="ORF">IV203_025594</name>
</gene>
<name>A0A9K3LH61_9STRA</name>
<sequence length="75" mass="8576">MTCPSVGKYTTTWIGCRCAVPLFQAVLKELRYSGNTREVVTKKFALRKQDFPAKLPSRVVLQHRNLGLLFWGDFS</sequence>